<evidence type="ECO:0000313" key="3">
    <source>
        <dbReference type="Proteomes" id="UP001151760"/>
    </source>
</evidence>
<feature type="transmembrane region" description="Helical" evidence="1">
    <location>
        <begin position="65"/>
        <end position="88"/>
    </location>
</feature>
<reference evidence="2" key="1">
    <citation type="journal article" date="2022" name="Int. J. Mol. Sci.">
        <title>Draft Genome of Tanacetum Coccineum: Genomic Comparison of Closely Related Tanacetum-Family Plants.</title>
        <authorList>
            <person name="Yamashiro T."/>
            <person name="Shiraishi A."/>
            <person name="Nakayama K."/>
            <person name="Satake H."/>
        </authorList>
    </citation>
    <scope>NUCLEOTIDE SEQUENCE</scope>
</reference>
<feature type="transmembrane region" description="Helical" evidence="1">
    <location>
        <begin position="130"/>
        <end position="152"/>
    </location>
</feature>
<evidence type="ECO:0000313" key="2">
    <source>
        <dbReference type="EMBL" id="GJT73781.1"/>
    </source>
</evidence>
<comment type="caution">
    <text evidence="2">The sequence shown here is derived from an EMBL/GenBank/DDBJ whole genome shotgun (WGS) entry which is preliminary data.</text>
</comment>
<protein>
    <submittedName>
        <fullName evidence="2">Uncharacterized protein</fullName>
    </submittedName>
</protein>
<proteinExistence type="predicted"/>
<dbReference type="EMBL" id="BQNB010018382">
    <property type="protein sequence ID" value="GJT73781.1"/>
    <property type="molecule type" value="Genomic_DNA"/>
</dbReference>
<feature type="transmembrane region" description="Helical" evidence="1">
    <location>
        <begin position="36"/>
        <end position="53"/>
    </location>
</feature>
<keyword evidence="3" id="KW-1185">Reference proteome</keyword>
<keyword evidence="1" id="KW-0472">Membrane</keyword>
<gene>
    <name evidence="2" type="ORF">Tco_1033067</name>
</gene>
<name>A0ABQ5GEY6_9ASTR</name>
<evidence type="ECO:0000256" key="1">
    <source>
        <dbReference type="SAM" id="Phobius"/>
    </source>
</evidence>
<accession>A0ABQ5GEY6</accession>
<keyword evidence="1" id="KW-0812">Transmembrane</keyword>
<keyword evidence="1" id="KW-1133">Transmembrane helix</keyword>
<reference evidence="2" key="2">
    <citation type="submission" date="2022-01" db="EMBL/GenBank/DDBJ databases">
        <authorList>
            <person name="Yamashiro T."/>
            <person name="Shiraishi A."/>
            <person name="Satake H."/>
            <person name="Nakayama K."/>
        </authorList>
    </citation>
    <scope>NUCLEOTIDE SEQUENCE</scope>
</reference>
<dbReference type="Proteomes" id="UP001151760">
    <property type="component" value="Unassembled WGS sequence"/>
</dbReference>
<sequence length="271" mass="29815">MSTITSNIRFLNSFYGSRSWGYLMLFKHRGHGTSHGTGYVMIFLGQVIVELWLDVGSEFGWLVDGFWHGLVEPCGSGCLLCFGSLYCVMFRSWFGLGPFVYDGMVEVDCVEFTVWVGRFCGLDWHGLDPWIGLLSFVLVLLVCLVCFGGFWVDLLLVGLDSFCCGLILDLHGICLWLCLSGLAWMEVMSGCLWVCLTGLRFLACLWTGSESGLDGMDGNTMLFLGGLDDLDFVDGGLVRLVSSVAVDGCVSGWLDSLMFFGLDSCIVFGNV</sequence>
<organism evidence="2 3">
    <name type="scientific">Tanacetum coccineum</name>
    <dbReference type="NCBI Taxonomy" id="301880"/>
    <lineage>
        <taxon>Eukaryota</taxon>
        <taxon>Viridiplantae</taxon>
        <taxon>Streptophyta</taxon>
        <taxon>Embryophyta</taxon>
        <taxon>Tracheophyta</taxon>
        <taxon>Spermatophyta</taxon>
        <taxon>Magnoliopsida</taxon>
        <taxon>eudicotyledons</taxon>
        <taxon>Gunneridae</taxon>
        <taxon>Pentapetalae</taxon>
        <taxon>asterids</taxon>
        <taxon>campanulids</taxon>
        <taxon>Asterales</taxon>
        <taxon>Asteraceae</taxon>
        <taxon>Asteroideae</taxon>
        <taxon>Anthemideae</taxon>
        <taxon>Anthemidinae</taxon>
        <taxon>Tanacetum</taxon>
    </lineage>
</organism>